<reference evidence="3" key="1">
    <citation type="submission" date="2016-11" db="UniProtKB">
        <authorList>
            <consortium name="WormBaseParasite"/>
        </authorList>
    </citation>
    <scope>IDENTIFICATION</scope>
</reference>
<protein>
    <submittedName>
        <fullName evidence="3">UCH domain-containing protein</fullName>
    </submittedName>
</protein>
<dbReference type="PROSITE" id="PS00973">
    <property type="entry name" value="USP_2"/>
    <property type="match status" value="1"/>
</dbReference>
<dbReference type="InterPro" id="IPR018200">
    <property type="entry name" value="USP_CS"/>
</dbReference>
<dbReference type="AlphaFoldDB" id="A0A1I7X7Z2"/>
<proteinExistence type="predicted"/>
<dbReference type="SUPFAM" id="SSF54001">
    <property type="entry name" value="Cysteine proteinases"/>
    <property type="match status" value="1"/>
</dbReference>
<feature type="transmembrane region" description="Helical" evidence="1">
    <location>
        <begin position="91"/>
        <end position="111"/>
    </location>
</feature>
<dbReference type="Gene3D" id="3.90.70.10">
    <property type="entry name" value="Cysteine proteinases"/>
    <property type="match status" value="1"/>
</dbReference>
<evidence type="ECO:0000313" key="3">
    <source>
        <dbReference type="WBParaSite" id="Hba_13693"/>
    </source>
</evidence>
<organism evidence="2 3">
    <name type="scientific">Heterorhabditis bacteriophora</name>
    <name type="common">Entomopathogenic nematode worm</name>
    <dbReference type="NCBI Taxonomy" id="37862"/>
    <lineage>
        <taxon>Eukaryota</taxon>
        <taxon>Metazoa</taxon>
        <taxon>Ecdysozoa</taxon>
        <taxon>Nematoda</taxon>
        <taxon>Chromadorea</taxon>
        <taxon>Rhabditida</taxon>
        <taxon>Rhabditina</taxon>
        <taxon>Rhabditomorpha</taxon>
        <taxon>Strongyloidea</taxon>
        <taxon>Heterorhabditidae</taxon>
        <taxon>Heterorhabditis</taxon>
    </lineage>
</organism>
<keyword evidence="1" id="KW-1133">Transmembrane helix</keyword>
<dbReference type="WBParaSite" id="Hba_13693">
    <property type="protein sequence ID" value="Hba_13693"/>
    <property type="gene ID" value="Hba_13693"/>
</dbReference>
<evidence type="ECO:0000256" key="1">
    <source>
        <dbReference type="SAM" id="Phobius"/>
    </source>
</evidence>
<dbReference type="InterPro" id="IPR038765">
    <property type="entry name" value="Papain-like_cys_pep_sf"/>
</dbReference>
<name>A0A1I7X7Z2_HETBA</name>
<keyword evidence="1" id="KW-0472">Membrane</keyword>
<dbReference type="GO" id="GO:0004843">
    <property type="term" value="F:cysteine-type deubiquitinase activity"/>
    <property type="evidence" value="ECO:0007669"/>
    <property type="project" value="InterPro"/>
</dbReference>
<accession>A0A1I7X7Z2</accession>
<keyword evidence="2" id="KW-1185">Reference proteome</keyword>
<dbReference type="Proteomes" id="UP000095283">
    <property type="component" value="Unplaced"/>
</dbReference>
<sequence length="125" mass="14702">MAQALLRTTALLKRRESARFKYQLRAVSEHRGVPQTGHFATYRRGLSDEPHAWYLTNDSQNIFCYRIILFLELVLREWLCFNTIAFKAIKFLANITVGILFCWITAVQLTVKYINRFDLLFKVVV</sequence>
<evidence type="ECO:0000313" key="2">
    <source>
        <dbReference type="Proteomes" id="UP000095283"/>
    </source>
</evidence>
<keyword evidence="1" id="KW-0812">Transmembrane</keyword>